<feature type="signal peptide" evidence="8">
    <location>
        <begin position="1"/>
        <end position="25"/>
    </location>
</feature>
<dbReference type="SUPFAM" id="SSF53850">
    <property type="entry name" value="Periplasmic binding protein-like II"/>
    <property type="match status" value="1"/>
</dbReference>
<dbReference type="InterPro" id="IPR006059">
    <property type="entry name" value="SBP"/>
</dbReference>
<comment type="similarity">
    <text evidence="2">Belongs to the bacterial solute-binding protein 1 family.</text>
</comment>
<dbReference type="RefSeq" id="WP_304996484.1">
    <property type="nucleotide sequence ID" value="NZ_CP101717.1"/>
</dbReference>
<evidence type="ECO:0000256" key="1">
    <source>
        <dbReference type="ARBA" id="ARBA00004418"/>
    </source>
</evidence>
<dbReference type="Pfam" id="PF01547">
    <property type="entry name" value="SBP_bac_1"/>
    <property type="match status" value="1"/>
</dbReference>
<evidence type="ECO:0000256" key="6">
    <source>
        <dbReference type="ARBA" id="ARBA00023139"/>
    </source>
</evidence>
<keyword evidence="6" id="KW-0564">Palmitate</keyword>
<proteinExistence type="inferred from homology"/>
<gene>
    <name evidence="9" type="ORF">NFC81_05250</name>
</gene>
<evidence type="ECO:0000256" key="4">
    <source>
        <dbReference type="ARBA" id="ARBA00022729"/>
    </source>
</evidence>
<protein>
    <submittedName>
        <fullName evidence="9">ABC transporter substrate-binding protein</fullName>
    </submittedName>
</protein>
<evidence type="ECO:0000256" key="8">
    <source>
        <dbReference type="SAM" id="SignalP"/>
    </source>
</evidence>
<organism evidence="9">
    <name type="scientific">Salinispirillum sp. LH 10-3-1</name>
    <dbReference type="NCBI Taxonomy" id="2952525"/>
    <lineage>
        <taxon>Bacteria</taxon>
        <taxon>Pseudomonadati</taxon>
        <taxon>Pseudomonadota</taxon>
        <taxon>Gammaproteobacteria</taxon>
        <taxon>Oceanospirillales</taxon>
        <taxon>Saccharospirillaceae</taxon>
        <taxon>Salinispirillum</taxon>
    </lineage>
</organism>
<dbReference type="PIRSF" id="PIRSF035859">
    <property type="entry name" value="ABC_tp_sb"/>
    <property type="match status" value="1"/>
</dbReference>
<dbReference type="PANTHER" id="PTHR43649">
    <property type="entry name" value="ARABINOSE-BINDING PROTEIN-RELATED"/>
    <property type="match status" value="1"/>
</dbReference>
<dbReference type="AlphaFoldDB" id="A0AB38YIP3"/>
<dbReference type="GO" id="GO:0042597">
    <property type="term" value="C:periplasmic space"/>
    <property type="evidence" value="ECO:0007669"/>
    <property type="project" value="UniProtKB-SubCell"/>
</dbReference>
<feature type="chain" id="PRO_5044325040" evidence="8">
    <location>
        <begin position="26"/>
        <end position="583"/>
    </location>
</feature>
<comment type="subcellular location">
    <subcellularLocation>
        <location evidence="1">Periplasm</location>
    </subcellularLocation>
</comment>
<reference evidence="9" key="1">
    <citation type="submission" date="2022-07" db="EMBL/GenBank/DDBJ databases">
        <title>Complete genome sequence of Salinispirillum sp. LH10-3-1 capable of multiple carbohydrate inversion isolated from a soda lake.</title>
        <authorList>
            <person name="Liu J."/>
            <person name="Zhai Y."/>
            <person name="Zhang H."/>
            <person name="Yang H."/>
            <person name="Qu J."/>
            <person name="Li J."/>
        </authorList>
    </citation>
    <scope>NUCLEOTIDE SEQUENCE</scope>
    <source>
        <strain evidence="9">LH 10-3-1</strain>
    </source>
</reference>
<evidence type="ECO:0000256" key="2">
    <source>
        <dbReference type="ARBA" id="ARBA00008520"/>
    </source>
</evidence>
<name>A0AB38YIP3_9GAMM</name>
<dbReference type="InterPro" id="IPR050490">
    <property type="entry name" value="Bact_solute-bd_prot1"/>
</dbReference>
<evidence type="ECO:0000256" key="3">
    <source>
        <dbReference type="ARBA" id="ARBA00022475"/>
    </source>
</evidence>
<dbReference type="GO" id="GO:0022857">
    <property type="term" value="F:transmembrane transporter activity"/>
    <property type="evidence" value="ECO:0007669"/>
    <property type="project" value="InterPro"/>
</dbReference>
<dbReference type="InterPro" id="IPR014597">
    <property type="entry name" value="ABC_tp_sb"/>
</dbReference>
<sequence>MKKNKTMCLSVLATGLMMATAQVSAQTNQYRAAAERWVDSQFTRSTLSREEQIAEMEWFIKAAEPFRGMEIRTVAEGLTTHEYEANVLARAFTEITGIRITHNIIGEGDLVDTMQTQMQSDRNIYDGYINDSDAIGTHLRYGKTIAISDAMQNEWRDFTNPYLDLDDFIGIQYTTGPDGKIYQLPAQQFANLYWFRADWFEREDLKNEFRAKYGYDLGVPLNWSAYEDIAEFFTGRNIDGQTVYGHMDYGRRDPSLGWRFHDSWLSMAGMGDSGVPFGNPVDDWGIRVNENGNPVGASVTRGGATNSPASEFAVRKMVEWLRDFAPPEAQGMTFGEAGPVPAQGNVAQQIFWYTAFTADMTDPALPVTDDQGNPKWRMAPSPVGPYWDDGMKVGYQDVGSWTFFNSTPQDRRTAAWLFAQFTVAKTVSLEKTIAGLTPIRRSDIDSPEMTELAPKLGGLVEFYRSENESMWTPTGTNVPDYPRLAPLWWQNLAPAVSGEVSPQVALDNLANAMDNTMMRLARANVFSQYEPRLNEPRDPEYWFAQPGSPKPRLANEKVPGRTMPYDEMMRAWVAGEWTPSGDR</sequence>
<evidence type="ECO:0000313" key="9">
    <source>
        <dbReference type="EMBL" id="WLD59195.1"/>
    </source>
</evidence>
<keyword evidence="7" id="KW-0449">Lipoprotein</keyword>
<dbReference type="PANTHER" id="PTHR43649:SF33">
    <property type="entry name" value="POLYGALACTURONAN_RHAMNOGALACTURONAN-BINDING PROTEIN YTCQ"/>
    <property type="match status" value="1"/>
</dbReference>
<dbReference type="EMBL" id="CP101717">
    <property type="protein sequence ID" value="WLD59195.1"/>
    <property type="molecule type" value="Genomic_DNA"/>
</dbReference>
<keyword evidence="3" id="KW-1003">Cell membrane</keyword>
<evidence type="ECO:0000256" key="5">
    <source>
        <dbReference type="ARBA" id="ARBA00023136"/>
    </source>
</evidence>
<dbReference type="Gene3D" id="3.40.190.10">
    <property type="entry name" value="Periplasmic binding protein-like II"/>
    <property type="match status" value="2"/>
</dbReference>
<keyword evidence="4 8" id="KW-0732">Signal</keyword>
<keyword evidence="5" id="KW-0472">Membrane</keyword>
<evidence type="ECO:0000256" key="7">
    <source>
        <dbReference type="ARBA" id="ARBA00023288"/>
    </source>
</evidence>
<accession>A0AB38YIP3</accession>